<comment type="catalytic activity">
    <reaction evidence="3">
        <text>2 GTP = 3',3'-c-di-GMP + 2 diphosphate</text>
        <dbReference type="Rhea" id="RHEA:24898"/>
        <dbReference type="ChEBI" id="CHEBI:33019"/>
        <dbReference type="ChEBI" id="CHEBI:37565"/>
        <dbReference type="ChEBI" id="CHEBI:58805"/>
        <dbReference type="EC" id="2.7.7.65"/>
    </reaction>
</comment>
<dbReference type="SMART" id="SM00267">
    <property type="entry name" value="GGDEF"/>
    <property type="match status" value="1"/>
</dbReference>
<dbReference type="EC" id="2.7.7.65" evidence="2"/>
<dbReference type="AlphaFoldDB" id="A0A2S9VES8"/>
<dbReference type="SUPFAM" id="SSF55073">
    <property type="entry name" value="Nucleotide cyclase"/>
    <property type="match status" value="1"/>
</dbReference>
<dbReference type="Proteomes" id="UP000238949">
    <property type="component" value="Unassembled WGS sequence"/>
</dbReference>
<evidence type="ECO:0000259" key="4">
    <source>
        <dbReference type="PROSITE" id="PS50887"/>
    </source>
</evidence>
<dbReference type="GO" id="GO:0043709">
    <property type="term" value="P:cell adhesion involved in single-species biofilm formation"/>
    <property type="evidence" value="ECO:0007669"/>
    <property type="project" value="TreeGrafter"/>
</dbReference>
<evidence type="ECO:0000256" key="1">
    <source>
        <dbReference type="ARBA" id="ARBA00001946"/>
    </source>
</evidence>
<dbReference type="InterPro" id="IPR000160">
    <property type="entry name" value="GGDEF_dom"/>
</dbReference>
<evidence type="ECO:0000313" key="5">
    <source>
        <dbReference type="EMBL" id="PRO74959.1"/>
    </source>
</evidence>
<accession>A0A2S9VES8</accession>
<dbReference type="PANTHER" id="PTHR45138:SF9">
    <property type="entry name" value="DIGUANYLATE CYCLASE DGCM-RELATED"/>
    <property type="match status" value="1"/>
</dbReference>
<evidence type="ECO:0000256" key="3">
    <source>
        <dbReference type="ARBA" id="ARBA00034247"/>
    </source>
</evidence>
<dbReference type="EMBL" id="PVNP01000028">
    <property type="protein sequence ID" value="PRO74959.1"/>
    <property type="molecule type" value="Genomic_DNA"/>
</dbReference>
<comment type="caution">
    <text evidence="5">The sequence shown here is derived from an EMBL/GenBank/DDBJ whole genome shotgun (WGS) entry which is preliminary data.</text>
</comment>
<proteinExistence type="predicted"/>
<organism evidence="5 6">
    <name type="scientific">Alteromonas alba</name>
    <dbReference type="NCBI Taxonomy" id="2079529"/>
    <lineage>
        <taxon>Bacteria</taxon>
        <taxon>Pseudomonadati</taxon>
        <taxon>Pseudomonadota</taxon>
        <taxon>Gammaproteobacteria</taxon>
        <taxon>Alteromonadales</taxon>
        <taxon>Alteromonadaceae</taxon>
        <taxon>Alteromonas/Salinimonas group</taxon>
        <taxon>Alteromonas</taxon>
    </lineage>
</organism>
<dbReference type="InterPro" id="IPR050469">
    <property type="entry name" value="Diguanylate_Cyclase"/>
</dbReference>
<keyword evidence="6" id="KW-1185">Reference proteome</keyword>
<dbReference type="PROSITE" id="PS50887">
    <property type="entry name" value="GGDEF"/>
    <property type="match status" value="1"/>
</dbReference>
<dbReference type="PANTHER" id="PTHR45138">
    <property type="entry name" value="REGULATORY COMPONENTS OF SENSORY TRANSDUCTION SYSTEM"/>
    <property type="match status" value="1"/>
</dbReference>
<dbReference type="GO" id="GO:1902201">
    <property type="term" value="P:negative regulation of bacterial-type flagellum-dependent cell motility"/>
    <property type="evidence" value="ECO:0007669"/>
    <property type="project" value="TreeGrafter"/>
</dbReference>
<comment type="cofactor">
    <cofactor evidence="1">
        <name>Mg(2+)</name>
        <dbReference type="ChEBI" id="CHEBI:18420"/>
    </cofactor>
</comment>
<dbReference type="NCBIfam" id="TIGR00254">
    <property type="entry name" value="GGDEF"/>
    <property type="match status" value="1"/>
</dbReference>
<name>A0A2S9VES8_9ALTE</name>
<dbReference type="InterPro" id="IPR043128">
    <property type="entry name" value="Rev_trsase/Diguanyl_cyclase"/>
</dbReference>
<dbReference type="FunFam" id="3.30.70.270:FF:000001">
    <property type="entry name" value="Diguanylate cyclase domain protein"/>
    <property type="match status" value="1"/>
</dbReference>
<evidence type="ECO:0000313" key="6">
    <source>
        <dbReference type="Proteomes" id="UP000238949"/>
    </source>
</evidence>
<sequence length="322" mass="37381">MTFPDLTRAFELSSRLLEAKTFHDLNVVLMNTLLEIDTIEKVSSYEILGRNYRDERTPEPLIRKFPLSLAEDFKDEFTDIVRDISLHGETGVSFLTCDRQEYIYIYVNRGEPPEKLVLIKGVVDEYNLEVVRGLAKIYDHQIRLFDTKERDILTRLNNRQTLSSTFEQVLDFYRNNANNELNSYIALLDIDHFKTINDKFGHLYGDEVLIHFANIMRTTFRHSDFLFRYGGEEFLVIINQTDENGALAVLERFRLAVENYEFPSGNVTVSIGCTPINTEQAVPLMIEVADEALYLSKSNGRNQTNILERSAKQFVDNDIEFF</sequence>
<gene>
    <name evidence="5" type="ORF">C6Y40_03570</name>
</gene>
<dbReference type="Pfam" id="PF00990">
    <property type="entry name" value="GGDEF"/>
    <property type="match status" value="1"/>
</dbReference>
<dbReference type="RefSeq" id="WP_105933373.1">
    <property type="nucleotide sequence ID" value="NZ_PVNP01000028.1"/>
</dbReference>
<dbReference type="GO" id="GO:0005886">
    <property type="term" value="C:plasma membrane"/>
    <property type="evidence" value="ECO:0007669"/>
    <property type="project" value="TreeGrafter"/>
</dbReference>
<dbReference type="Gene3D" id="3.30.70.270">
    <property type="match status" value="1"/>
</dbReference>
<protein>
    <recommendedName>
        <fullName evidence="2">diguanylate cyclase</fullName>
        <ecNumber evidence="2">2.7.7.65</ecNumber>
    </recommendedName>
</protein>
<dbReference type="GO" id="GO:0052621">
    <property type="term" value="F:diguanylate cyclase activity"/>
    <property type="evidence" value="ECO:0007669"/>
    <property type="project" value="UniProtKB-EC"/>
</dbReference>
<dbReference type="CDD" id="cd01949">
    <property type="entry name" value="GGDEF"/>
    <property type="match status" value="1"/>
</dbReference>
<reference evidence="6" key="1">
    <citation type="journal article" date="2020" name="Int. J. Syst. Evol. Microbiol.">
        <title>Alteromonas alba sp. nov., a marine bacterium isolated from the seawater of the West Pacific Ocean.</title>
        <authorList>
            <person name="Sun C."/>
            <person name="Wu Y.-H."/>
            <person name="Xamxidin M."/>
            <person name="Cheng H."/>
            <person name="Xu X.-W."/>
        </authorList>
    </citation>
    <scope>NUCLEOTIDE SEQUENCE [LARGE SCALE GENOMIC DNA]</scope>
    <source>
        <strain evidence="6">190</strain>
    </source>
</reference>
<dbReference type="OrthoDB" id="9803824at2"/>
<evidence type="ECO:0000256" key="2">
    <source>
        <dbReference type="ARBA" id="ARBA00012528"/>
    </source>
</evidence>
<dbReference type="InterPro" id="IPR029787">
    <property type="entry name" value="Nucleotide_cyclase"/>
</dbReference>
<feature type="domain" description="GGDEF" evidence="4">
    <location>
        <begin position="181"/>
        <end position="309"/>
    </location>
</feature>